<keyword evidence="6" id="KW-1185">Reference proteome</keyword>
<sequence>MSQLRYLPHQFQASSSSSLIPPQPAADLIPSILYSRERVRAELMALAEACNMKFLPWDPSRPPLLRVRKKIQKQVIKDSRIGIHLGKDVPRDPMQLVQPAESSNRDKKMTDQVIKTAENQNQPSQQSQNVKDYVGAADVELPDENVESFPTLENEHADHRVAPFSNLERISTLYSRNEHKGFSFKEVGCLHSSKSKVLSSHFSHDGKILASAGHEKKVFIWNMENFECVTTPEEHSLLITDVRFRANSTIFATSSFDTSIRIWDAARPIRSMLKLVGHADQVMSLDFHPRKFDFLCSSDSNDVIRLWDVSMGECLRISKGGSKQVRFQPRCGKFLASATGNDIKIVDVETDSIPCNLKGHVKDVLSICWDQSGKYIASVSEDSAHMWSLDGECIHELHSTGNKFQSCIFHPAYLNLLVIGGYQTEKKEGTMPVYLRSVLQAEPTIHSAQTLEMGYPVAFFLEKSGNGFPTSGSTEVGLMDHDFCTIMGWVYAI</sequence>
<dbReference type="AlphaFoldDB" id="A0AAV1WJ23"/>
<dbReference type="InterPro" id="IPR036322">
    <property type="entry name" value="WD40_repeat_dom_sf"/>
</dbReference>
<feature type="repeat" description="WD" evidence="3">
    <location>
        <begin position="275"/>
        <end position="317"/>
    </location>
</feature>
<dbReference type="InterPro" id="IPR044716">
    <property type="entry name" value="LEUNIG-like"/>
</dbReference>
<feature type="repeat" description="WD" evidence="3">
    <location>
        <begin position="232"/>
        <end position="264"/>
    </location>
</feature>
<dbReference type="SMART" id="SM00320">
    <property type="entry name" value="WD40"/>
    <property type="match status" value="5"/>
</dbReference>
<evidence type="ECO:0000313" key="5">
    <source>
        <dbReference type="EMBL" id="CAL0309334.1"/>
    </source>
</evidence>
<dbReference type="PROSITE" id="PS50082">
    <property type="entry name" value="WD_REPEATS_2"/>
    <property type="match status" value="3"/>
</dbReference>
<evidence type="ECO:0000256" key="3">
    <source>
        <dbReference type="PROSITE-ProRule" id="PRU00221"/>
    </source>
</evidence>
<protein>
    <submittedName>
        <fullName evidence="5">Uncharacterized protein</fullName>
    </submittedName>
</protein>
<dbReference type="EMBL" id="CAXHTB010000007">
    <property type="protein sequence ID" value="CAL0309334.1"/>
    <property type="molecule type" value="Genomic_DNA"/>
</dbReference>
<feature type="region of interest" description="Disordered" evidence="4">
    <location>
        <begin position="87"/>
        <end position="109"/>
    </location>
</feature>
<dbReference type="InterPro" id="IPR015943">
    <property type="entry name" value="WD40/YVTN_repeat-like_dom_sf"/>
</dbReference>
<dbReference type="Gene3D" id="2.130.10.10">
    <property type="entry name" value="YVTN repeat-like/Quinoprotein amine dehydrogenase"/>
    <property type="match status" value="2"/>
</dbReference>
<dbReference type="GO" id="GO:0003714">
    <property type="term" value="F:transcription corepressor activity"/>
    <property type="evidence" value="ECO:0007669"/>
    <property type="project" value="InterPro"/>
</dbReference>
<dbReference type="CDD" id="cd00200">
    <property type="entry name" value="WD40"/>
    <property type="match status" value="1"/>
</dbReference>
<dbReference type="PROSITE" id="PS00678">
    <property type="entry name" value="WD_REPEATS_1"/>
    <property type="match status" value="1"/>
</dbReference>
<comment type="caution">
    <text evidence="5">The sequence shown here is derived from an EMBL/GenBank/DDBJ whole genome shotgun (WGS) entry which is preliminary data.</text>
</comment>
<reference evidence="5 6" key="1">
    <citation type="submission" date="2024-03" db="EMBL/GenBank/DDBJ databases">
        <authorList>
            <person name="Martinez-Hernandez J."/>
        </authorList>
    </citation>
    <scope>NUCLEOTIDE SEQUENCE [LARGE SCALE GENOMIC DNA]</scope>
</reference>
<accession>A0AAV1WJ23</accession>
<dbReference type="InterPro" id="IPR001680">
    <property type="entry name" value="WD40_rpt"/>
</dbReference>
<dbReference type="SUPFAM" id="SSF50978">
    <property type="entry name" value="WD40 repeat-like"/>
    <property type="match status" value="1"/>
</dbReference>
<evidence type="ECO:0000256" key="2">
    <source>
        <dbReference type="ARBA" id="ARBA00022737"/>
    </source>
</evidence>
<dbReference type="PANTHER" id="PTHR44376:SF8">
    <property type="entry name" value="TRANSCRIPTIONAL COREPRESSOR LEUNIG-LIKE"/>
    <property type="match status" value="1"/>
</dbReference>
<organism evidence="5 6">
    <name type="scientific">Lupinus luteus</name>
    <name type="common">European yellow lupine</name>
    <dbReference type="NCBI Taxonomy" id="3873"/>
    <lineage>
        <taxon>Eukaryota</taxon>
        <taxon>Viridiplantae</taxon>
        <taxon>Streptophyta</taxon>
        <taxon>Embryophyta</taxon>
        <taxon>Tracheophyta</taxon>
        <taxon>Spermatophyta</taxon>
        <taxon>Magnoliopsida</taxon>
        <taxon>eudicotyledons</taxon>
        <taxon>Gunneridae</taxon>
        <taxon>Pentapetalae</taxon>
        <taxon>rosids</taxon>
        <taxon>fabids</taxon>
        <taxon>Fabales</taxon>
        <taxon>Fabaceae</taxon>
        <taxon>Papilionoideae</taxon>
        <taxon>50 kb inversion clade</taxon>
        <taxon>genistoids sensu lato</taxon>
        <taxon>core genistoids</taxon>
        <taxon>Genisteae</taxon>
        <taxon>Lupinus</taxon>
    </lineage>
</organism>
<dbReference type="PROSITE" id="PS50294">
    <property type="entry name" value="WD_REPEATS_REGION"/>
    <property type="match status" value="2"/>
</dbReference>
<evidence type="ECO:0000256" key="1">
    <source>
        <dbReference type="ARBA" id="ARBA00022574"/>
    </source>
</evidence>
<dbReference type="Pfam" id="PF00400">
    <property type="entry name" value="WD40"/>
    <property type="match status" value="4"/>
</dbReference>
<dbReference type="Proteomes" id="UP001497480">
    <property type="component" value="Unassembled WGS sequence"/>
</dbReference>
<feature type="repeat" description="WD" evidence="3">
    <location>
        <begin position="190"/>
        <end position="231"/>
    </location>
</feature>
<dbReference type="InterPro" id="IPR019775">
    <property type="entry name" value="WD40_repeat_CS"/>
</dbReference>
<evidence type="ECO:0000313" key="6">
    <source>
        <dbReference type="Proteomes" id="UP001497480"/>
    </source>
</evidence>
<evidence type="ECO:0000256" key="4">
    <source>
        <dbReference type="SAM" id="MobiDB-lite"/>
    </source>
</evidence>
<keyword evidence="2" id="KW-0677">Repeat</keyword>
<gene>
    <name evidence="5" type="ORF">LLUT_LOCUS10394</name>
</gene>
<keyword evidence="1 3" id="KW-0853">WD repeat</keyword>
<name>A0AAV1WJ23_LUPLU</name>
<dbReference type="PANTHER" id="PTHR44376">
    <property type="entry name" value="TRANSCRIPTIONAL REGULATOR OF FILAMENTOUS GROWTH FLO8"/>
    <property type="match status" value="1"/>
</dbReference>
<proteinExistence type="predicted"/>